<accession>A0AA91J9V4</accession>
<name>A0AA91J9V4_FAUOS</name>
<gene>
    <name evidence="1" type="ORF">A9299_10040</name>
</gene>
<reference evidence="1" key="1">
    <citation type="submission" date="2016-06" db="EMBL/GenBank/DDBJ databases">
        <title>Draft genome of Moraxella osloensis CCUG 67237.</title>
        <authorList>
            <person name="Salva-Serra F."/>
            <person name="Engstrom-Jakobsson H."/>
            <person name="Thorell K."/>
            <person name="Gonzales-Siles L."/>
            <person name="Karlsson R."/>
            <person name="Boulund F."/>
            <person name="Engstrand L."/>
            <person name="Kristiansson E."/>
            <person name="Moore E."/>
        </authorList>
    </citation>
    <scope>NUCLEOTIDE SEQUENCE [LARGE SCALE GENOMIC DNA]</scope>
    <source>
        <strain evidence="1">CCUG 67237</strain>
    </source>
</reference>
<dbReference type="SUPFAM" id="SSF47598">
    <property type="entry name" value="Ribbon-helix-helix"/>
    <property type="match status" value="1"/>
</dbReference>
<dbReference type="InterPro" id="IPR013321">
    <property type="entry name" value="Arc_rbn_hlx_hlx"/>
</dbReference>
<comment type="caution">
    <text evidence="1">The sequence shown here is derived from an EMBL/GenBank/DDBJ whole genome shotgun (WGS) entry which is preliminary data.</text>
</comment>
<dbReference type="GO" id="GO:0006355">
    <property type="term" value="P:regulation of DNA-templated transcription"/>
    <property type="evidence" value="ECO:0007669"/>
    <property type="project" value="InterPro"/>
</dbReference>
<dbReference type="Gene3D" id="1.10.1220.10">
    <property type="entry name" value="Met repressor-like"/>
    <property type="match status" value="1"/>
</dbReference>
<proteinExistence type="predicted"/>
<protein>
    <submittedName>
        <fullName evidence="1">Uncharacterized protein</fullName>
    </submittedName>
</protein>
<sequence length="103" mass="12232">MLINDEPILKNQVKRAKIKALEQQKNWKRTQLRIPHELYQKAEKFAEDNKLSLNSAFLLMIETELFKTGNTADKQLEDNLQTKLMMLDDESKELIYKLIERLL</sequence>
<dbReference type="EMBL" id="LZMT01000017">
    <property type="protein sequence ID" value="OBX64337.1"/>
    <property type="molecule type" value="Genomic_DNA"/>
</dbReference>
<organism evidence="1">
    <name type="scientific">Faucicola osloensis</name>
    <name type="common">Moraxella osloensis</name>
    <dbReference type="NCBI Taxonomy" id="34062"/>
    <lineage>
        <taxon>Bacteria</taxon>
        <taxon>Pseudomonadati</taxon>
        <taxon>Pseudomonadota</taxon>
        <taxon>Gammaproteobacteria</taxon>
        <taxon>Moraxellales</taxon>
        <taxon>Moraxellaceae</taxon>
        <taxon>Faucicola</taxon>
    </lineage>
</organism>
<evidence type="ECO:0000313" key="1">
    <source>
        <dbReference type="EMBL" id="OBX64337.1"/>
    </source>
</evidence>
<dbReference type="InterPro" id="IPR010985">
    <property type="entry name" value="Ribbon_hlx_hlx"/>
</dbReference>
<dbReference type="AlphaFoldDB" id="A0AA91J9V4"/>